<feature type="domain" description="UBP-type" evidence="14">
    <location>
        <begin position="843"/>
        <end position="953"/>
    </location>
</feature>
<dbReference type="EC" id="3.4.19.12" evidence="3"/>
<evidence type="ECO:0000259" key="14">
    <source>
        <dbReference type="PROSITE" id="PS50271"/>
    </source>
</evidence>
<comment type="similarity">
    <text evidence="2">Belongs to the peptidase C19 family.</text>
</comment>
<dbReference type="InterPro" id="IPR013083">
    <property type="entry name" value="Znf_RING/FYVE/PHD"/>
</dbReference>
<feature type="region of interest" description="Disordered" evidence="11">
    <location>
        <begin position="592"/>
        <end position="671"/>
    </location>
</feature>
<evidence type="ECO:0000259" key="12">
    <source>
        <dbReference type="PROSITE" id="PS50030"/>
    </source>
</evidence>
<feature type="domain" description="UBA" evidence="12">
    <location>
        <begin position="1382"/>
        <end position="1429"/>
    </location>
</feature>
<feature type="compositionally biased region" description="Polar residues" evidence="11">
    <location>
        <begin position="614"/>
        <end position="623"/>
    </location>
</feature>
<dbReference type="Pfam" id="PF17807">
    <property type="entry name" value="zf-UBP_var"/>
    <property type="match status" value="1"/>
</dbReference>
<evidence type="ECO:0000256" key="8">
    <source>
        <dbReference type="ARBA" id="ARBA00022833"/>
    </source>
</evidence>
<evidence type="ECO:0000256" key="11">
    <source>
        <dbReference type="SAM" id="MobiDB-lite"/>
    </source>
</evidence>
<dbReference type="InterPro" id="IPR015940">
    <property type="entry name" value="UBA"/>
</dbReference>
<evidence type="ECO:0000259" key="13">
    <source>
        <dbReference type="PROSITE" id="PS50235"/>
    </source>
</evidence>
<dbReference type="Gene3D" id="3.30.40.10">
    <property type="entry name" value="Zinc/RING finger domain, C3HC4 (zinc finger)"/>
    <property type="match status" value="2"/>
</dbReference>
<evidence type="ECO:0000313" key="15">
    <source>
        <dbReference type="EMBL" id="TIC64648.1"/>
    </source>
</evidence>
<keyword evidence="10" id="KW-0175">Coiled coil</keyword>
<keyword evidence="5" id="KW-0479">Metal-binding</keyword>
<keyword evidence="15" id="KW-0378">Hydrolase</keyword>
<dbReference type="InterPro" id="IPR038765">
    <property type="entry name" value="Papain-like_cys_pep_sf"/>
</dbReference>
<dbReference type="Gene3D" id="1.10.8.10">
    <property type="entry name" value="DNA helicase RuvA subunit, C-terminal domain"/>
    <property type="match status" value="3"/>
</dbReference>
<reference evidence="15 16" key="1">
    <citation type="submission" date="2019-03" db="EMBL/GenBank/DDBJ databases">
        <title>Sequencing 25 genomes of Wallemia mellicola.</title>
        <authorList>
            <person name="Gostincar C."/>
        </authorList>
    </citation>
    <scope>NUCLEOTIDE SEQUENCE [LARGE SCALE GENOMIC DNA]</scope>
    <source>
        <strain evidence="15 16">EXF-757</strain>
    </source>
</reference>
<protein>
    <recommendedName>
        <fullName evidence="3">ubiquitinyl hydrolase 1</fullName>
        <ecNumber evidence="3">3.4.19.12</ecNumber>
    </recommendedName>
</protein>
<sequence length="1516" mass="170356">MPPPSSPPTTRTRLTSLSTPSRHSLSSSMEQNRPSSSISNSSYNPSTYTPLQSHQRSSSVASNRTPSRQSVDRPPSSISQRTQSRQSLSHRKSYSRNDVLDDLYSESQSHTTELTNELNALKEKYESQTGEQKELLSTYSQAKKDLEEALQKIITTESSLEGTHKDHQITLHDLKEKHSLEIQDKENKLSQLDVDIQTINESLDKVKVEMRTTLDKKDAEIAELKETIDALMKKSEDLGREREDLQLLVSELRNAGQETIALYEERLNATESRRYEADERLKILEGQHNELLVEAREPASPGTKAKRQVTAAEIDNESLKEQLTHLQSKLSAAEESFNESEREKENSLYESRDVMAKLQTNLKELQLRITQLESELDMVHNEHLNSKSKIDELEEALASTKELLEGSRFEVETLRSDLENLENLQNGSEDTDNERVNELYKRLEKEQQEHLDQVQEIEKEVTSLNERLQDSEEVNAVSKRECDFLKEELKRKGVDSGDSPSKQTAEINALRKKVKDLTSELEEAKNAESNNESNGLLHPDDTMRVLEEKLKQSERRRKDAESQSNRELSELESLLEAKIFKEDDMEREISRLRSKLNIPNGGDQVSQHSRRTTDSSVVSNKENLANEEIKESNDEYEDPLIREFMRDAKKSDNGVTNGVSSNSISSNATSRPKAGSALAAASATIMGVCEHVETLGQSLRAPSISDTVYKDECMRCFDSQDSENGVDVCLHCFHGGCATADNNSHQHAYNHAKEKNHPLAVNIKRRIKKSQVEKEEPPLKKLAIEEERDEDIHSYDYNLKCLECNAVYPSTSNSTIESQIDAIVKADSNAHKSEVKAWEEELTGCEHSVSISQTQVPKKDVQMSGAHCHACELSDNLWLCLTCGELGCGRAQFGGLKGNSHALAHFENTGHAVAVKLGTITAEGSADIYCYACNEERLNPNLATDLSNFGINIAAQVKTTKNLTELQLEQNSKFDFSMTGEDGHELQPVFGNWLTGLKNLGNSCYMNSTIQSLFSYEEVKKYYSELFAKLNKETVDDPANNLDIQLAKIADGLGSGRYSKQSRLGGQFQDGIKPAMFKNVIGKGHPEFSSMRQQDSEEFLGHFLEVLRRTSKNTPKDLKNMFAFVAEQKLQCTSCNKVRYRYDNHDSLSVNIPVIEKGKVYDESSKSDKIAYEDVDMQDCLSALIQPEQLEYSCPSCQTQVNAIKTWKLDTFPNALVIHSRKFHLVNWVPTKLDIQVNGVEKVDVTQMKSQGRQEGEVDLPDSNDDKDDEIKFDGDSMTALTGMGFSENRSKRALINTNHSGAEAAMEWLFSHMEDEGLDEPIEVKETEENQDVPAELINTVAEMGFTQNQARKALKSTQNSVEMAVGWLFENPTDPGEEAPIKESSKGGEDDLINVVTSMGFTENQARKALRLSSNNVEMAVSWLFENPTDAGEEAAEPMDEDDSKPGHVNSPASYKLKAFISHKGPSVHSGHYVVHVKHGDNWILFNDEKVVKESETNLNSLLGKGYVYFYEKI</sequence>
<dbReference type="PROSITE" id="PS50271">
    <property type="entry name" value="ZF_UBP"/>
    <property type="match status" value="2"/>
</dbReference>
<evidence type="ECO:0000313" key="16">
    <source>
        <dbReference type="Proteomes" id="UP000310708"/>
    </source>
</evidence>
<evidence type="ECO:0000256" key="7">
    <source>
        <dbReference type="ARBA" id="ARBA00022807"/>
    </source>
</evidence>
<dbReference type="SMART" id="SM00165">
    <property type="entry name" value="UBA"/>
    <property type="match status" value="3"/>
</dbReference>
<dbReference type="PANTHER" id="PTHR21646:SF10">
    <property type="entry name" value="UBIQUITIN CARBOXYL-TERMINAL HYDROLASE 14"/>
    <property type="match status" value="1"/>
</dbReference>
<evidence type="ECO:0000256" key="9">
    <source>
        <dbReference type="PROSITE-ProRule" id="PRU00502"/>
    </source>
</evidence>
<evidence type="ECO:0000256" key="3">
    <source>
        <dbReference type="ARBA" id="ARBA00012759"/>
    </source>
</evidence>
<accession>A0A4T0M028</accession>
<dbReference type="InterPro" id="IPR028889">
    <property type="entry name" value="USP"/>
</dbReference>
<gene>
    <name evidence="15" type="ORF">E3Q01_02604</name>
</gene>
<dbReference type="PANTHER" id="PTHR21646">
    <property type="entry name" value="UBIQUITIN CARBOXYL-TERMINAL HYDROLASE"/>
    <property type="match status" value="1"/>
</dbReference>
<proteinExistence type="inferred from homology"/>
<dbReference type="SUPFAM" id="SSF57997">
    <property type="entry name" value="Tropomyosin"/>
    <property type="match status" value="1"/>
</dbReference>
<dbReference type="GO" id="GO:0004843">
    <property type="term" value="F:cysteine-type deubiquitinase activity"/>
    <property type="evidence" value="ECO:0007669"/>
    <property type="project" value="UniProtKB-EC"/>
</dbReference>
<keyword evidence="4" id="KW-0645">Protease</keyword>
<dbReference type="PROSITE" id="PS00973">
    <property type="entry name" value="USP_2"/>
    <property type="match status" value="1"/>
</dbReference>
<keyword evidence="6 9" id="KW-0863">Zinc-finger</keyword>
<dbReference type="SUPFAM" id="SSF57850">
    <property type="entry name" value="RING/U-box"/>
    <property type="match status" value="2"/>
</dbReference>
<dbReference type="GO" id="GO:0008270">
    <property type="term" value="F:zinc ion binding"/>
    <property type="evidence" value="ECO:0007669"/>
    <property type="project" value="UniProtKB-KW"/>
</dbReference>
<dbReference type="InterPro" id="IPR041432">
    <property type="entry name" value="UBP13_Znf-UBP_var"/>
</dbReference>
<feature type="compositionally biased region" description="Low complexity" evidence="11">
    <location>
        <begin position="653"/>
        <end position="671"/>
    </location>
</feature>
<feature type="coiled-coil region" evidence="10">
    <location>
        <begin position="111"/>
        <end position="255"/>
    </location>
</feature>
<dbReference type="InterPro" id="IPR001394">
    <property type="entry name" value="Peptidase_C19_UCH"/>
</dbReference>
<feature type="domain" description="UBP-type" evidence="14">
    <location>
        <begin position="687"/>
        <end position="799"/>
    </location>
</feature>
<keyword evidence="7" id="KW-0788">Thiol protease</keyword>
<evidence type="ECO:0000256" key="4">
    <source>
        <dbReference type="ARBA" id="ARBA00022670"/>
    </source>
</evidence>
<dbReference type="SUPFAM" id="SSF54001">
    <property type="entry name" value="Cysteine proteinases"/>
    <property type="match status" value="1"/>
</dbReference>
<feature type="region of interest" description="Disordered" evidence="11">
    <location>
        <begin position="522"/>
        <end position="543"/>
    </location>
</feature>
<dbReference type="EMBL" id="SPRX01000031">
    <property type="protein sequence ID" value="TIC64648.1"/>
    <property type="molecule type" value="Genomic_DNA"/>
</dbReference>
<name>A0A4T0M028_9BASI</name>
<dbReference type="FunFam" id="3.30.40.10:FF:000396">
    <property type="entry name" value="Ubiquitin carboxyl-terminal hydrolase"/>
    <property type="match status" value="1"/>
</dbReference>
<feature type="domain" description="UBA" evidence="12">
    <location>
        <begin position="1327"/>
        <end position="1373"/>
    </location>
</feature>
<dbReference type="Pfam" id="PF00443">
    <property type="entry name" value="UCH"/>
    <property type="match status" value="1"/>
</dbReference>
<feature type="compositionally biased region" description="Low complexity" evidence="11">
    <location>
        <begin position="76"/>
        <end position="87"/>
    </location>
</feature>
<dbReference type="GO" id="GO:0006508">
    <property type="term" value="P:proteolysis"/>
    <property type="evidence" value="ECO:0007669"/>
    <property type="project" value="UniProtKB-KW"/>
</dbReference>
<dbReference type="InterPro" id="IPR050185">
    <property type="entry name" value="Ub_carboxyl-term_hydrolase"/>
</dbReference>
<dbReference type="Gene3D" id="3.90.70.10">
    <property type="entry name" value="Cysteine proteinases"/>
    <property type="match status" value="2"/>
</dbReference>
<keyword evidence="8" id="KW-0862">Zinc</keyword>
<feature type="compositionally biased region" description="Acidic residues" evidence="11">
    <location>
        <begin position="1257"/>
        <end position="1268"/>
    </location>
</feature>
<dbReference type="InterPro" id="IPR001607">
    <property type="entry name" value="Znf_UBP"/>
</dbReference>
<dbReference type="SMART" id="SM00290">
    <property type="entry name" value="ZnF_UBP"/>
    <property type="match status" value="2"/>
</dbReference>
<evidence type="ECO:0000256" key="1">
    <source>
        <dbReference type="ARBA" id="ARBA00000707"/>
    </source>
</evidence>
<dbReference type="CDD" id="cd14385">
    <property type="entry name" value="UBA1_spUBP14_like"/>
    <property type="match status" value="1"/>
</dbReference>
<comment type="caution">
    <text evidence="15">The sequence shown here is derived from an EMBL/GenBank/DDBJ whole genome shotgun (WGS) entry which is preliminary data.</text>
</comment>
<dbReference type="SUPFAM" id="SSF46934">
    <property type="entry name" value="UBA-like"/>
    <property type="match status" value="2"/>
</dbReference>
<dbReference type="PROSITE" id="PS50235">
    <property type="entry name" value="USP_3"/>
    <property type="match status" value="1"/>
</dbReference>
<feature type="domain" description="UBA" evidence="12">
    <location>
        <begin position="1266"/>
        <end position="1313"/>
    </location>
</feature>
<feature type="region of interest" description="Disordered" evidence="11">
    <location>
        <begin position="1247"/>
        <end position="1268"/>
    </location>
</feature>
<feature type="compositionally biased region" description="Low complexity" evidence="11">
    <location>
        <begin position="8"/>
        <end position="49"/>
    </location>
</feature>
<feature type="domain" description="USP" evidence="13">
    <location>
        <begin position="995"/>
        <end position="1516"/>
    </location>
</feature>
<dbReference type="InterPro" id="IPR018200">
    <property type="entry name" value="USP_CS"/>
</dbReference>
<comment type="catalytic activity">
    <reaction evidence="1">
        <text>Thiol-dependent hydrolysis of ester, thioester, amide, peptide and isopeptide bonds formed by the C-terminal Gly of ubiquitin (a 76-residue protein attached to proteins as an intracellular targeting signal).</text>
        <dbReference type="EC" id="3.4.19.12"/>
    </reaction>
</comment>
<feature type="compositionally biased region" description="Basic and acidic residues" evidence="11">
    <location>
        <begin position="627"/>
        <end position="652"/>
    </location>
</feature>
<dbReference type="CDD" id="cd02658">
    <property type="entry name" value="Peptidase_C19B"/>
    <property type="match status" value="1"/>
</dbReference>
<dbReference type="CDD" id="cd14297">
    <property type="entry name" value="UBA2_spUBP14_like"/>
    <property type="match status" value="2"/>
</dbReference>
<evidence type="ECO:0000256" key="10">
    <source>
        <dbReference type="SAM" id="Coils"/>
    </source>
</evidence>
<dbReference type="Pfam" id="PF02148">
    <property type="entry name" value="zf-UBP"/>
    <property type="match status" value="1"/>
</dbReference>
<dbReference type="Proteomes" id="UP000310708">
    <property type="component" value="Unassembled WGS sequence"/>
</dbReference>
<organism evidence="15 16">
    <name type="scientific">Wallemia mellicola</name>
    <dbReference type="NCBI Taxonomy" id="1708541"/>
    <lineage>
        <taxon>Eukaryota</taxon>
        <taxon>Fungi</taxon>
        <taxon>Dikarya</taxon>
        <taxon>Basidiomycota</taxon>
        <taxon>Wallemiomycotina</taxon>
        <taxon>Wallemiomycetes</taxon>
        <taxon>Wallemiales</taxon>
        <taxon>Wallemiaceae</taxon>
        <taxon>Wallemia</taxon>
    </lineage>
</organism>
<evidence type="ECO:0000256" key="6">
    <source>
        <dbReference type="ARBA" id="ARBA00022771"/>
    </source>
</evidence>
<evidence type="ECO:0000256" key="2">
    <source>
        <dbReference type="ARBA" id="ARBA00009085"/>
    </source>
</evidence>
<dbReference type="PROSITE" id="PS00972">
    <property type="entry name" value="USP_1"/>
    <property type="match status" value="1"/>
</dbReference>
<dbReference type="InterPro" id="IPR009060">
    <property type="entry name" value="UBA-like_sf"/>
</dbReference>
<evidence type="ECO:0000256" key="5">
    <source>
        <dbReference type="ARBA" id="ARBA00022723"/>
    </source>
</evidence>
<dbReference type="PROSITE" id="PS50030">
    <property type="entry name" value="UBA"/>
    <property type="match status" value="3"/>
</dbReference>
<feature type="region of interest" description="Disordered" evidence="11">
    <location>
        <begin position="1"/>
        <end position="98"/>
    </location>
</feature>
<feature type="compositionally biased region" description="Polar residues" evidence="11">
    <location>
        <begin position="50"/>
        <end position="69"/>
    </location>
</feature>
<dbReference type="Pfam" id="PF00627">
    <property type="entry name" value="UBA"/>
    <property type="match status" value="3"/>
</dbReference>
<dbReference type="GO" id="GO:0016579">
    <property type="term" value="P:protein deubiquitination"/>
    <property type="evidence" value="ECO:0007669"/>
    <property type="project" value="InterPro"/>
</dbReference>